<evidence type="ECO:0000313" key="4">
    <source>
        <dbReference type="Proteomes" id="UP000002008"/>
    </source>
</evidence>
<gene>
    <name evidence="3" type="ordered locus">Caur_2750</name>
</gene>
<dbReference type="Proteomes" id="UP000002008">
    <property type="component" value="Chromosome"/>
</dbReference>
<dbReference type="InParanoid" id="A9WK75"/>
<sequence length="916" mass="99158">MRASLRWFIGIVLGVLLLAPVLAQGRLVLVDPGNRLNESAIQAAAGPLLRRGAEVAVYVVDNGGESDFERRLIADGLARSDGSVRSTLIAIYVAVNNRYSAIWFGDEWSDALAVNDNYELIRTDRLNPGLADGDFTRGVTSALTAIEEAIVNPPRPGGGITINTDLTPVVIGGLSLAGAAAAGAGVYQVQRRRKTRQAAERRLRDAREQMGTLIVQLGQRFNTATEKAAFDHVSYPPAAVAELAQMSEAARRAFTDLKIAFDAIGEQLEREAKPTLERLEQAAVAYEQLQPQAAAVAERLDALEQRRAQLDALIRQAQEDVAQAKKGLTDVSERLPQFGNELSNHAAVLEPLQQAISRAEAALERLEADAAIAAAQEASVIQQTLLGVLERYATARQAIVQGRRTAEQLAAEGYRMDTCHAALDTARAALDRLAGLLQQGALNAAVTAIAEAEAALEKARREGFDLPTIRADNERRIAALAERGPQINDLIEAGREAFDLVDEFAESTWADIRGNGSEAEAAAERAFEHWEQARAANTMEAQDFLTARDYLDAAEQELDHVERLITAITDRLRALEEARAIARDILAEAERSIQAGRTFVAQHDTDVSPQADTLLVQASSLLQAAQAEAAKEKPDWLQLTRAAQEADRLADEALAGARDEVEQVNRLRERAHQAQQLARNEVQKLVHYVTVHDADLSPATHQQIEQVRQQLQQAYALLRQAEESEDAARRQALATAIDHYQSLIQAATETYQRAYAEVQRLEQVRATLNQTLQQVREKLNRISQFQSALRASSAASGTFAALQQRFNQIRLPINGEAALQAALREAQAIDAAATDLLRTLQPPMPSTLATDSIASTLGRMSGGWGHSRSWSSSSSRRSSWSSPRSSGWSSRGGGGGSFGRGGGGGSFGGRGGGGGW</sequence>
<dbReference type="HOGENOM" id="CLU_313055_0_0_0"/>
<feature type="compositionally biased region" description="Low complexity" evidence="2">
    <location>
        <begin position="866"/>
        <end position="889"/>
    </location>
</feature>
<keyword evidence="4" id="KW-1185">Reference proteome</keyword>
<protein>
    <submittedName>
        <fullName evidence="3">Chromosome segregation ATPase-like protein</fullName>
    </submittedName>
</protein>
<feature type="region of interest" description="Disordered" evidence="2">
    <location>
        <begin position="864"/>
        <end position="916"/>
    </location>
</feature>
<reference evidence="4" key="1">
    <citation type="journal article" date="2011" name="BMC Genomics">
        <title>Complete genome sequence of the filamentous anoxygenic phototrophic bacterium Chloroflexus aurantiacus.</title>
        <authorList>
            <person name="Tang K.H."/>
            <person name="Barry K."/>
            <person name="Chertkov O."/>
            <person name="Dalin E."/>
            <person name="Han C.S."/>
            <person name="Hauser L.J."/>
            <person name="Honchak B.M."/>
            <person name="Karbach L.E."/>
            <person name="Land M.L."/>
            <person name="Lapidus A."/>
            <person name="Larimer F.W."/>
            <person name="Mikhailova N."/>
            <person name="Pitluck S."/>
            <person name="Pierson B.K."/>
            <person name="Blankenship R.E."/>
        </authorList>
    </citation>
    <scope>NUCLEOTIDE SEQUENCE [LARGE SCALE GENOMIC DNA]</scope>
    <source>
        <strain evidence="4">ATCC 29366 / DSM 635 / J-10-fl</strain>
    </source>
</reference>
<dbReference type="EnsemblBacteria" id="ABY35953">
    <property type="protein sequence ID" value="ABY35953"/>
    <property type="gene ID" value="Caur_2750"/>
</dbReference>
<dbReference type="eggNOG" id="COG1512">
    <property type="taxonomic scope" value="Bacteria"/>
</dbReference>
<dbReference type="KEGG" id="cau:Caur_2750"/>
<dbReference type="AlphaFoldDB" id="A9WK75"/>
<organism evidence="3 4">
    <name type="scientific">Chloroflexus aurantiacus (strain ATCC 29366 / DSM 635 / J-10-fl)</name>
    <dbReference type="NCBI Taxonomy" id="324602"/>
    <lineage>
        <taxon>Bacteria</taxon>
        <taxon>Bacillati</taxon>
        <taxon>Chloroflexota</taxon>
        <taxon>Chloroflexia</taxon>
        <taxon>Chloroflexales</taxon>
        <taxon>Chloroflexineae</taxon>
        <taxon>Chloroflexaceae</taxon>
        <taxon>Chloroflexus</taxon>
    </lineage>
</organism>
<proteinExistence type="predicted"/>
<evidence type="ECO:0000256" key="1">
    <source>
        <dbReference type="SAM" id="Coils"/>
    </source>
</evidence>
<dbReference type="PATRIC" id="fig|324602.8.peg.3102"/>
<accession>A9WK75</accession>
<dbReference type="EMBL" id="CP000909">
    <property type="protein sequence ID" value="ABY35953.1"/>
    <property type="molecule type" value="Genomic_DNA"/>
</dbReference>
<feature type="coiled-coil region" evidence="1">
    <location>
        <begin position="654"/>
        <end position="781"/>
    </location>
</feature>
<keyword evidence="1" id="KW-0175">Coiled coil</keyword>
<evidence type="ECO:0000256" key="2">
    <source>
        <dbReference type="SAM" id="MobiDB-lite"/>
    </source>
</evidence>
<feature type="coiled-coil region" evidence="1">
    <location>
        <begin position="189"/>
        <end position="216"/>
    </location>
</feature>
<dbReference type="eggNOG" id="COG1196">
    <property type="taxonomic scope" value="Bacteria"/>
</dbReference>
<feature type="compositionally biased region" description="Gly residues" evidence="2">
    <location>
        <begin position="890"/>
        <end position="916"/>
    </location>
</feature>
<dbReference type="STRING" id="324602.Caur_2750"/>
<name>A9WK75_CHLAA</name>
<feature type="coiled-coil region" evidence="1">
    <location>
        <begin position="551"/>
        <end position="592"/>
    </location>
</feature>
<dbReference type="RefSeq" id="WP_012258606.1">
    <property type="nucleotide sequence ID" value="NC_010175.1"/>
</dbReference>
<evidence type="ECO:0000313" key="3">
    <source>
        <dbReference type="EMBL" id="ABY35953.1"/>
    </source>
</evidence>
<feature type="coiled-coil region" evidence="1">
    <location>
        <begin position="293"/>
        <end position="376"/>
    </location>
</feature>